<dbReference type="PROSITE" id="PS01047">
    <property type="entry name" value="HMA_1"/>
    <property type="match status" value="1"/>
</dbReference>
<evidence type="ECO:0000313" key="4">
    <source>
        <dbReference type="Proteomes" id="UP000238762"/>
    </source>
</evidence>
<dbReference type="AlphaFoldDB" id="A0A2T1C0M4"/>
<accession>A0A2T1C0M4</accession>
<protein>
    <recommendedName>
        <fullName evidence="2">HMA domain-containing protein</fullName>
    </recommendedName>
</protein>
<keyword evidence="4" id="KW-1185">Reference proteome</keyword>
<dbReference type="CDD" id="cd00371">
    <property type="entry name" value="HMA"/>
    <property type="match status" value="1"/>
</dbReference>
<dbReference type="InterPro" id="IPR036163">
    <property type="entry name" value="HMA_dom_sf"/>
</dbReference>
<feature type="domain" description="HMA" evidence="2">
    <location>
        <begin position="1"/>
        <end position="64"/>
    </location>
</feature>
<evidence type="ECO:0000313" key="3">
    <source>
        <dbReference type="EMBL" id="PSB01673.1"/>
    </source>
</evidence>
<organism evidence="3 4">
    <name type="scientific">Merismopedia glauca CCAP 1448/3</name>
    <dbReference type="NCBI Taxonomy" id="1296344"/>
    <lineage>
        <taxon>Bacteria</taxon>
        <taxon>Bacillati</taxon>
        <taxon>Cyanobacteriota</taxon>
        <taxon>Cyanophyceae</taxon>
        <taxon>Synechococcales</taxon>
        <taxon>Merismopediaceae</taxon>
        <taxon>Merismopedia</taxon>
    </lineage>
</organism>
<reference evidence="3 4" key="1">
    <citation type="submission" date="2018-02" db="EMBL/GenBank/DDBJ databases">
        <authorList>
            <person name="Cohen D.B."/>
            <person name="Kent A.D."/>
        </authorList>
    </citation>
    <scope>NUCLEOTIDE SEQUENCE [LARGE SCALE GENOMIC DNA]</scope>
    <source>
        <strain evidence="3 4">CCAP 1448/3</strain>
    </source>
</reference>
<dbReference type="GO" id="GO:0046872">
    <property type="term" value="F:metal ion binding"/>
    <property type="evidence" value="ECO:0007669"/>
    <property type="project" value="UniProtKB-KW"/>
</dbReference>
<evidence type="ECO:0000256" key="1">
    <source>
        <dbReference type="ARBA" id="ARBA00022723"/>
    </source>
</evidence>
<sequence length="77" mass="8129">MNLKLTIPSMACSACADTITKAVQNLDPDAKVQADLPTKIVDIETQSAETEVKSAIAAAGYPVKSKEKEGINPILND</sequence>
<reference evidence="3 4" key="2">
    <citation type="submission" date="2018-03" db="EMBL/GenBank/DDBJ databases">
        <title>The ancient ancestry and fast evolution of plastids.</title>
        <authorList>
            <person name="Moore K.R."/>
            <person name="Magnabosco C."/>
            <person name="Momper L."/>
            <person name="Gold D.A."/>
            <person name="Bosak T."/>
            <person name="Fournier G.P."/>
        </authorList>
    </citation>
    <scope>NUCLEOTIDE SEQUENCE [LARGE SCALE GENOMIC DNA]</scope>
    <source>
        <strain evidence="3 4">CCAP 1448/3</strain>
    </source>
</reference>
<dbReference type="InterPro" id="IPR017969">
    <property type="entry name" value="Heavy-metal-associated_CS"/>
</dbReference>
<dbReference type="Proteomes" id="UP000238762">
    <property type="component" value="Unassembled WGS sequence"/>
</dbReference>
<dbReference type="EMBL" id="PVWJ01000094">
    <property type="protein sequence ID" value="PSB01673.1"/>
    <property type="molecule type" value="Genomic_DNA"/>
</dbReference>
<gene>
    <name evidence="3" type="ORF">C7B64_17160</name>
</gene>
<name>A0A2T1C0M4_9CYAN</name>
<comment type="caution">
    <text evidence="3">The sequence shown here is derived from an EMBL/GenBank/DDBJ whole genome shotgun (WGS) entry which is preliminary data.</text>
</comment>
<proteinExistence type="predicted"/>
<keyword evidence="1" id="KW-0479">Metal-binding</keyword>
<dbReference type="PROSITE" id="PS50846">
    <property type="entry name" value="HMA_2"/>
    <property type="match status" value="1"/>
</dbReference>
<dbReference type="Gene3D" id="3.30.70.100">
    <property type="match status" value="1"/>
</dbReference>
<dbReference type="OrthoDB" id="516025at2"/>
<evidence type="ECO:0000259" key="2">
    <source>
        <dbReference type="PROSITE" id="PS50846"/>
    </source>
</evidence>
<dbReference type="SUPFAM" id="SSF55008">
    <property type="entry name" value="HMA, heavy metal-associated domain"/>
    <property type="match status" value="1"/>
</dbReference>
<dbReference type="RefSeq" id="WP_106289877.1">
    <property type="nucleotide sequence ID" value="NZ_CAWNTC010000122.1"/>
</dbReference>
<dbReference type="Pfam" id="PF00403">
    <property type="entry name" value="HMA"/>
    <property type="match status" value="1"/>
</dbReference>
<dbReference type="InterPro" id="IPR006121">
    <property type="entry name" value="HMA_dom"/>
</dbReference>